<feature type="region of interest" description="Disordered" evidence="1">
    <location>
        <begin position="96"/>
        <end position="116"/>
    </location>
</feature>
<dbReference type="EMBL" id="ARYJ01000001">
    <property type="protein sequence ID" value="KCZ90965.1"/>
    <property type="molecule type" value="Genomic_DNA"/>
</dbReference>
<evidence type="ECO:0000256" key="1">
    <source>
        <dbReference type="SAM" id="MobiDB-lite"/>
    </source>
</evidence>
<keyword evidence="3" id="KW-1185">Reference proteome</keyword>
<accession>A0A059FJY4</accession>
<comment type="caution">
    <text evidence="2">The sequence shown here is derived from an EMBL/GenBank/DDBJ whole genome shotgun (WGS) entry which is preliminary data.</text>
</comment>
<protein>
    <submittedName>
        <fullName evidence="2">Uncharacterized protein</fullName>
    </submittedName>
</protein>
<organism evidence="2 3">
    <name type="scientific">Hyphomonas jannaschiana VP2</name>
    <dbReference type="NCBI Taxonomy" id="1280952"/>
    <lineage>
        <taxon>Bacteria</taxon>
        <taxon>Pseudomonadati</taxon>
        <taxon>Pseudomonadota</taxon>
        <taxon>Alphaproteobacteria</taxon>
        <taxon>Hyphomonadales</taxon>
        <taxon>Hyphomonadaceae</taxon>
        <taxon>Hyphomonas</taxon>
    </lineage>
</organism>
<dbReference type="PATRIC" id="fig|1280952.3.peg.95"/>
<proteinExistence type="predicted"/>
<name>A0A059FJY4_9PROT</name>
<dbReference type="Proteomes" id="UP000024816">
    <property type="component" value="Unassembled WGS sequence"/>
</dbReference>
<gene>
    <name evidence="2" type="ORF">HJA_00465</name>
</gene>
<sequence>MGVRSDILGWVIHRLQDIDAADSSARQALFEALRAEVGQGGFGGYPAEDVLPHLESAIARQDVYWISQVPRVPAPTSAPEPASVLPPPASRPPSWGWRRILPVPKTPPGPPPGFAEGPFSDHVYETVPLVVSGRTAECQISWAYDPACRLAAHCDAIGFRFETRAFSFCHAVEHLGAVLRRGGLILQVAAFVPGADWLSDARDEEAVRLPAGGDTRHAFADITQA</sequence>
<evidence type="ECO:0000313" key="3">
    <source>
        <dbReference type="Proteomes" id="UP000024816"/>
    </source>
</evidence>
<evidence type="ECO:0000313" key="2">
    <source>
        <dbReference type="EMBL" id="KCZ90965.1"/>
    </source>
</evidence>
<dbReference type="STRING" id="1280952.HJA_00465"/>
<dbReference type="AlphaFoldDB" id="A0A059FJY4"/>
<reference evidence="2 3" key="1">
    <citation type="journal article" date="2014" name="Antonie Van Leeuwenhoek">
        <title>Hyphomonas beringensis sp. nov. and Hyphomonas chukchiensis sp. nov., isolated from surface seawater of the Bering Sea and Chukchi Sea.</title>
        <authorList>
            <person name="Li C."/>
            <person name="Lai Q."/>
            <person name="Li G."/>
            <person name="Dong C."/>
            <person name="Wang J."/>
            <person name="Liao Y."/>
            <person name="Shao Z."/>
        </authorList>
    </citation>
    <scope>NUCLEOTIDE SEQUENCE [LARGE SCALE GENOMIC DNA]</scope>
    <source>
        <strain evidence="2 3">VP2</strain>
    </source>
</reference>
<feature type="compositionally biased region" description="Pro residues" evidence="1">
    <location>
        <begin position="104"/>
        <end position="113"/>
    </location>
</feature>